<name>A0A9P7KGH4_9AGAR</name>
<keyword evidence="2" id="KW-1185">Reference proteome</keyword>
<evidence type="ECO:0000313" key="1">
    <source>
        <dbReference type="EMBL" id="KAG5646846.1"/>
    </source>
</evidence>
<gene>
    <name evidence="1" type="ORF">DXG03_002223</name>
</gene>
<dbReference type="AlphaFoldDB" id="A0A9P7KGH4"/>
<comment type="caution">
    <text evidence="1">The sequence shown here is derived from an EMBL/GenBank/DDBJ whole genome shotgun (WGS) entry which is preliminary data.</text>
</comment>
<dbReference type="Proteomes" id="UP000775547">
    <property type="component" value="Unassembled WGS sequence"/>
</dbReference>
<protein>
    <submittedName>
        <fullName evidence="1">Uncharacterized protein</fullName>
    </submittedName>
</protein>
<evidence type="ECO:0000313" key="2">
    <source>
        <dbReference type="Proteomes" id="UP000775547"/>
    </source>
</evidence>
<proteinExistence type="predicted"/>
<dbReference type="EMBL" id="JABCKV010000016">
    <property type="protein sequence ID" value="KAG5646846.1"/>
    <property type="molecule type" value="Genomic_DNA"/>
</dbReference>
<dbReference type="OrthoDB" id="58416at2759"/>
<accession>A0A9P7KGH4</accession>
<organism evidence="1 2">
    <name type="scientific">Asterophora parasitica</name>
    <dbReference type="NCBI Taxonomy" id="117018"/>
    <lineage>
        <taxon>Eukaryota</taxon>
        <taxon>Fungi</taxon>
        <taxon>Dikarya</taxon>
        <taxon>Basidiomycota</taxon>
        <taxon>Agaricomycotina</taxon>
        <taxon>Agaricomycetes</taxon>
        <taxon>Agaricomycetidae</taxon>
        <taxon>Agaricales</taxon>
        <taxon>Tricholomatineae</taxon>
        <taxon>Lyophyllaceae</taxon>
        <taxon>Asterophora</taxon>
    </lineage>
</organism>
<sequence>MKNTLIRGVNNVYSTAPLVTNNKFTPPFLRYVVIVIEILRLHLEGDQLFFTKINVQGKSIVDVLGIANSYLKDYAALLAFLQGMQQMLQKWTKTPQKFSPGDLQGSLGTLSSLMLRHMESQRKALSKDYLMKYCSDKELRDMITGESALSSN</sequence>
<reference evidence="1" key="1">
    <citation type="submission" date="2020-07" db="EMBL/GenBank/DDBJ databases">
        <authorList>
            <person name="Nieuwenhuis M."/>
            <person name="Van De Peppel L.J.J."/>
        </authorList>
    </citation>
    <scope>NUCLEOTIDE SEQUENCE</scope>
    <source>
        <strain evidence="1">AP01</strain>
        <tissue evidence="1">Mycelium</tissue>
    </source>
</reference>
<reference evidence="1" key="2">
    <citation type="submission" date="2021-10" db="EMBL/GenBank/DDBJ databases">
        <title>Phylogenomics reveals ancestral predisposition of the termite-cultivated fungus Termitomyces towards a domesticated lifestyle.</title>
        <authorList>
            <person name="Auxier B."/>
            <person name="Grum-Grzhimaylo A."/>
            <person name="Cardenas M.E."/>
            <person name="Lodge J.D."/>
            <person name="Laessoe T."/>
            <person name="Pedersen O."/>
            <person name="Smith M.E."/>
            <person name="Kuyper T.W."/>
            <person name="Franco-Molano E.A."/>
            <person name="Baroni T.J."/>
            <person name="Aanen D.K."/>
        </authorList>
    </citation>
    <scope>NUCLEOTIDE SEQUENCE</scope>
    <source>
        <strain evidence="1">AP01</strain>
        <tissue evidence="1">Mycelium</tissue>
    </source>
</reference>